<dbReference type="KEGG" id="lfa:LFA_3120"/>
<dbReference type="Pfam" id="PF04972">
    <property type="entry name" value="BON"/>
    <property type="match status" value="1"/>
</dbReference>
<reference evidence="4" key="1">
    <citation type="submission" date="2014-09" db="EMBL/GenBank/DDBJ databases">
        <authorList>
            <person name="Gomez-Valero L."/>
        </authorList>
    </citation>
    <scope>NUCLEOTIDE SEQUENCE [LARGE SCALE GENOMIC DNA]</scope>
    <source>
        <strain evidence="4">ATCC700992</strain>
    </source>
</reference>
<dbReference type="HOGENOM" id="CLU_098552_3_0_6"/>
<name>A0A098G7M9_9GAMM</name>
<feature type="domain" description="BON" evidence="2">
    <location>
        <begin position="40"/>
        <end position="108"/>
    </location>
</feature>
<dbReference type="STRING" id="1212491.LFA_3120"/>
<evidence type="ECO:0000313" key="4">
    <source>
        <dbReference type="Proteomes" id="UP000032430"/>
    </source>
</evidence>
<dbReference type="Proteomes" id="UP000032430">
    <property type="component" value="Chromosome I"/>
</dbReference>
<dbReference type="PROSITE" id="PS51257">
    <property type="entry name" value="PROKAR_LIPOPROTEIN"/>
    <property type="match status" value="1"/>
</dbReference>
<gene>
    <name evidence="3" type="ORF">LFA_3120</name>
</gene>
<dbReference type="EMBL" id="LN614827">
    <property type="protein sequence ID" value="CEG58462.1"/>
    <property type="molecule type" value="Genomic_DNA"/>
</dbReference>
<sequence>MQKYLLNVTAAGAMLLLAGCQTATGPTFLGQAPSYTPYKTNMTMAQTVKAELMHSEDPVIAQVNVEQHQNSVVLTGYVRKIRQSDVAERIAGQIAGPQNVRNNIIIRP</sequence>
<keyword evidence="1" id="KW-0732">Signal</keyword>
<dbReference type="Gene3D" id="3.30.1340.30">
    <property type="match status" value="1"/>
</dbReference>
<proteinExistence type="predicted"/>
<keyword evidence="4" id="KW-1185">Reference proteome</keyword>
<feature type="signal peptide" evidence="1">
    <location>
        <begin position="1"/>
        <end position="23"/>
    </location>
</feature>
<feature type="chain" id="PRO_5001935418" evidence="1">
    <location>
        <begin position="24"/>
        <end position="108"/>
    </location>
</feature>
<dbReference type="AlphaFoldDB" id="A0A098G7M9"/>
<organism evidence="3 4">
    <name type="scientific">Legionella fallonii LLAP-10</name>
    <dbReference type="NCBI Taxonomy" id="1212491"/>
    <lineage>
        <taxon>Bacteria</taxon>
        <taxon>Pseudomonadati</taxon>
        <taxon>Pseudomonadota</taxon>
        <taxon>Gammaproteobacteria</taxon>
        <taxon>Legionellales</taxon>
        <taxon>Legionellaceae</taxon>
        <taxon>Legionella</taxon>
    </lineage>
</organism>
<evidence type="ECO:0000256" key="1">
    <source>
        <dbReference type="SAM" id="SignalP"/>
    </source>
</evidence>
<evidence type="ECO:0000313" key="3">
    <source>
        <dbReference type="EMBL" id="CEG58462.1"/>
    </source>
</evidence>
<evidence type="ECO:0000259" key="2">
    <source>
        <dbReference type="PROSITE" id="PS50914"/>
    </source>
</evidence>
<dbReference type="PROSITE" id="PS50914">
    <property type="entry name" value="BON"/>
    <property type="match status" value="1"/>
</dbReference>
<dbReference type="OrthoDB" id="5647907at2"/>
<dbReference type="RefSeq" id="WP_045096774.1">
    <property type="nucleotide sequence ID" value="NZ_LN614827.1"/>
</dbReference>
<accession>A0A098G7M9</accession>
<protein>
    <submittedName>
        <fullName evidence="3">Periplasmic, osmotically inducible protein Y-like protein</fullName>
    </submittedName>
</protein>
<dbReference type="InterPro" id="IPR007055">
    <property type="entry name" value="BON_dom"/>
</dbReference>